<proteinExistence type="predicted"/>
<evidence type="ECO:0000313" key="9">
    <source>
        <dbReference type="Proteomes" id="UP000245812"/>
    </source>
</evidence>
<dbReference type="InterPro" id="IPR007168">
    <property type="entry name" value="Phageshock_PspC_N"/>
</dbReference>
<feature type="transmembrane region" description="Helical" evidence="6">
    <location>
        <begin position="38"/>
        <end position="58"/>
    </location>
</feature>
<evidence type="ECO:0000313" key="8">
    <source>
        <dbReference type="EMBL" id="PWK89925.1"/>
    </source>
</evidence>
<dbReference type="AlphaFoldDB" id="A0A316IAC4"/>
<gene>
    <name evidence="8" type="ORF">C7456_104283</name>
</gene>
<dbReference type="Proteomes" id="UP000245812">
    <property type="component" value="Unassembled WGS sequence"/>
</dbReference>
<dbReference type="EMBL" id="QGHC01000004">
    <property type="protein sequence ID" value="PWK89925.1"/>
    <property type="molecule type" value="Genomic_DNA"/>
</dbReference>
<evidence type="ECO:0000256" key="4">
    <source>
        <dbReference type="ARBA" id="ARBA00022989"/>
    </source>
</evidence>
<organism evidence="8 9">
    <name type="scientific">Fulvimonas soli</name>
    <dbReference type="NCBI Taxonomy" id="155197"/>
    <lineage>
        <taxon>Bacteria</taxon>
        <taxon>Pseudomonadati</taxon>
        <taxon>Pseudomonadota</taxon>
        <taxon>Gammaproteobacteria</taxon>
        <taxon>Lysobacterales</taxon>
        <taxon>Rhodanobacteraceae</taxon>
        <taxon>Fulvimonas</taxon>
    </lineage>
</organism>
<keyword evidence="5 6" id="KW-0472">Membrane</keyword>
<comment type="caution">
    <text evidence="8">The sequence shown here is derived from an EMBL/GenBank/DDBJ whole genome shotgun (WGS) entry which is preliminary data.</text>
</comment>
<sequence length="63" mass="6980">MNSEKRLHRSRLNRTLAGVCGGIAEYCGWDPTLVRVGWIILTLLGGSGILLYLILWLVMPDAP</sequence>
<accession>A0A316IAC4</accession>
<evidence type="ECO:0000259" key="7">
    <source>
        <dbReference type="Pfam" id="PF04024"/>
    </source>
</evidence>
<dbReference type="Pfam" id="PF04024">
    <property type="entry name" value="PspC"/>
    <property type="match status" value="1"/>
</dbReference>
<evidence type="ECO:0000256" key="1">
    <source>
        <dbReference type="ARBA" id="ARBA00004162"/>
    </source>
</evidence>
<feature type="domain" description="Phage shock protein PspC N-terminal" evidence="7">
    <location>
        <begin position="5"/>
        <end position="61"/>
    </location>
</feature>
<dbReference type="GO" id="GO:0005886">
    <property type="term" value="C:plasma membrane"/>
    <property type="evidence" value="ECO:0007669"/>
    <property type="project" value="UniProtKB-SubCell"/>
</dbReference>
<evidence type="ECO:0000256" key="3">
    <source>
        <dbReference type="ARBA" id="ARBA00022692"/>
    </source>
</evidence>
<keyword evidence="2" id="KW-1003">Cell membrane</keyword>
<dbReference type="InterPro" id="IPR052027">
    <property type="entry name" value="PspC"/>
</dbReference>
<dbReference type="PANTHER" id="PTHR33885:SF3">
    <property type="entry name" value="PHAGE SHOCK PROTEIN C"/>
    <property type="match status" value="1"/>
</dbReference>
<comment type="subcellular location">
    <subcellularLocation>
        <location evidence="1">Cell membrane</location>
        <topology evidence="1">Single-pass membrane protein</topology>
    </subcellularLocation>
</comment>
<dbReference type="PANTHER" id="PTHR33885">
    <property type="entry name" value="PHAGE SHOCK PROTEIN C"/>
    <property type="match status" value="1"/>
</dbReference>
<dbReference type="OrthoDB" id="7359894at2"/>
<name>A0A316IAC4_9GAMM</name>
<evidence type="ECO:0000256" key="2">
    <source>
        <dbReference type="ARBA" id="ARBA00022475"/>
    </source>
</evidence>
<protein>
    <submittedName>
        <fullName evidence="8">Phage shock protein C (PspC) family protein</fullName>
    </submittedName>
</protein>
<evidence type="ECO:0000256" key="5">
    <source>
        <dbReference type="ARBA" id="ARBA00023136"/>
    </source>
</evidence>
<evidence type="ECO:0000256" key="6">
    <source>
        <dbReference type="SAM" id="Phobius"/>
    </source>
</evidence>
<reference evidence="8 9" key="1">
    <citation type="submission" date="2018-05" db="EMBL/GenBank/DDBJ databases">
        <title>Genomic Encyclopedia of Type Strains, Phase IV (KMG-IV): sequencing the most valuable type-strain genomes for metagenomic binning, comparative biology and taxonomic classification.</title>
        <authorList>
            <person name="Goeker M."/>
        </authorList>
    </citation>
    <scope>NUCLEOTIDE SEQUENCE [LARGE SCALE GENOMIC DNA]</scope>
    <source>
        <strain evidence="8 9">DSM 14263</strain>
    </source>
</reference>
<dbReference type="RefSeq" id="WP_109723038.1">
    <property type="nucleotide sequence ID" value="NZ_MSZV01000049.1"/>
</dbReference>
<keyword evidence="4 6" id="KW-1133">Transmembrane helix</keyword>
<keyword evidence="9" id="KW-1185">Reference proteome</keyword>
<keyword evidence="3 6" id="KW-0812">Transmembrane</keyword>